<dbReference type="Pfam" id="PF01494">
    <property type="entry name" value="FAD_binding_3"/>
    <property type="match status" value="1"/>
</dbReference>
<evidence type="ECO:0000259" key="3">
    <source>
        <dbReference type="Pfam" id="PF01494"/>
    </source>
</evidence>
<dbReference type="Gene3D" id="3.50.50.60">
    <property type="entry name" value="FAD/NAD(P)-binding domain"/>
    <property type="match status" value="1"/>
</dbReference>
<dbReference type="PRINTS" id="PR00420">
    <property type="entry name" value="RNGMNOXGNASE"/>
</dbReference>
<sequence length="397" mass="42654">MPLNDNTEEVGMKDNSSTKVLVAGGGIGGLTAAIALRNAGFQVEVFESQPEFTALGVGVIIQPNGLKALRSIGHGIREGLDRVGRPVAKNGPLRLVDPDGRHLGVRSVDELDLEGMYGEPSIIVRRRRLHELLVAGQQEQALYTGKSIVGFEDDGQQVTAKFSDGTTATGDVLIGADGLNSVVRQQLIGKHAPEYTGWGNLRGMATGFEFPEGQEEGLAVVDGEDHIQAVPVGGGDIYFSCAFVAEPGTWPNTAEGAWEEVQRRIQGWYFVEDVLKGCQQDTLVAREIRDHLPRDSWSTGRVTLLGDAAHAMSNFWGQGANSAIEDGIVLARALSAADDVESGLLSYEKSRIPRTKRLQAASRRVDGHVGDYMPFLEFAYGYDAATVPLESPEAVIG</sequence>
<dbReference type="GO" id="GO:0004497">
    <property type="term" value="F:monooxygenase activity"/>
    <property type="evidence" value="ECO:0007669"/>
    <property type="project" value="UniProtKB-KW"/>
</dbReference>
<evidence type="ECO:0000256" key="2">
    <source>
        <dbReference type="ARBA" id="ARBA00023033"/>
    </source>
</evidence>
<keyword evidence="2 4" id="KW-0503">Monooxygenase</keyword>
<feature type="domain" description="FAD-binding" evidence="3">
    <location>
        <begin position="18"/>
        <end position="359"/>
    </location>
</feature>
<gene>
    <name evidence="4" type="ORF">ACFQH9_31890</name>
</gene>
<dbReference type="PANTHER" id="PTHR13789:SF309">
    <property type="entry name" value="PUTATIVE (AFU_ORTHOLOGUE AFUA_6G14510)-RELATED"/>
    <property type="match status" value="1"/>
</dbReference>
<proteinExistence type="predicted"/>
<evidence type="ECO:0000256" key="1">
    <source>
        <dbReference type="ARBA" id="ARBA00023002"/>
    </source>
</evidence>
<dbReference type="InterPro" id="IPR002938">
    <property type="entry name" value="FAD-bd"/>
</dbReference>
<dbReference type="InterPro" id="IPR050493">
    <property type="entry name" value="FAD-dep_Monooxygenase_BioMet"/>
</dbReference>
<protein>
    <submittedName>
        <fullName evidence="4">FAD-dependent monooxygenase</fullName>
    </submittedName>
</protein>
<evidence type="ECO:0000313" key="5">
    <source>
        <dbReference type="Proteomes" id="UP001596119"/>
    </source>
</evidence>
<dbReference type="Proteomes" id="UP001596119">
    <property type="component" value="Unassembled WGS sequence"/>
</dbReference>
<reference evidence="5" key="1">
    <citation type="journal article" date="2019" name="Int. J. Syst. Evol. Microbiol.">
        <title>The Global Catalogue of Microorganisms (GCM) 10K type strain sequencing project: providing services to taxonomists for standard genome sequencing and annotation.</title>
        <authorList>
            <consortium name="The Broad Institute Genomics Platform"/>
            <consortium name="The Broad Institute Genome Sequencing Center for Infectious Disease"/>
            <person name="Wu L."/>
            <person name="Ma J."/>
        </authorList>
    </citation>
    <scope>NUCLEOTIDE SEQUENCE [LARGE SCALE GENOMIC DNA]</scope>
    <source>
        <strain evidence="5">CGMCC 4.7397</strain>
    </source>
</reference>
<organism evidence="4 5">
    <name type="scientific">Pseudonocardia lutea</name>
    <dbReference type="NCBI Taxonomy" id="2172015"/>
    <lineage>
        <taxon>Bacteria</taxon>
        <taxon>Bacillati</taxon>
        <taxon>Actinomycetota</taxon>
        <taxon>Actinomycetes</taxon>
        <taxon>Pseudonocardiales</taxon>
        <taxon>Pseudonocardiaceae</taxon>
        <taxon>Pseudonocardia</taxon>
    </lineage>
</organism>
<accession>A0ABW1IIQ9</accession>
<dbReference type="InterPro" id="IPR036188">
    <property type="entry name" value="FAD/NAD-bd_sf"/>
</dbReference>
<comment type="caution">
    <text evidence="4">The sequence shown here is derived from an EMBL/GenBank/DDBJ whole genome shotgun (WGS) entry which is preliminary data.</text>
</comment>
<dbReference type="RefSeq" id="WP_379572167.1">
    <property type="nucleotide sequence ID" value="NZ_JBHSQK010000130.1"/>
</dbReference>
<dbReference type="EMBL" id="JBHSQK010000130">
    <property type="protein sequence ID" value="MFC5952871.1"/>
    <property type="molecule type" value="Genomic_DNA"/>
</dbReference>
<dbReference type="PANTHER" id="PTHR13789">
    <property type="entry name" value="MONOOXYGENASE"/>
    <property type="match status" value="1"/>
</dbReference>
<name>A0ABW1IIQ9_9PSEU</name>
<keyword evidence="1" id="KW-0560">Oxidoreductase</keyword>
<keyword evidence="5" id="KW-1185">Reference proteome</keyword>
<evidence type="ECO:0000313" key="4">
    <source>
        <dbReference type="EMBL" id="MFC5952871.1"/>
    </source>
</evidence>
<dbReference type="SUPFAM" id="SSF51905">
    <property type="entry name" value="FAD/NAD(P)-binding domain"/>
    <property type="match status" value="1"/>
</dbReference>